<dbReference type="GO" id="GO:0071555">
    <property type="term" value="P:cell wall organization"/>
    <property type="evidence" value="ECO:0007669"/>
    <property type="project" value="UniProtKB-KW"/>
</dbReference>
<reference evidence="18" key="1">
    <citation type="submission" date="2018-06" db="EMBL/GenBank/DDBJ databases">
        <authorList>
            <person name="Zhirakovskaya E."/>
        </authorList>
    </citation>
    <scope>NUCLEOTIDE SEQUENCE</scope>
</reference>
<dbReference type="EC" id="2.4.99.28" evidence="15"/>
<dbReference type="GO" id="GO:0015648">
    <property type="term" value="F:lipid-linked peptidoglycan transporter activity"/>
    <property type="evidence" value="ECO:0007669"/>
    <property type="project" value="TreeGrafter"/>
</dbReference>
<name>A0A3B0YAK4_9ZZZZ</name>
<gene>
    <name evidence="18" type="ORF">MNBD_GAMMA12-1732</name>
</gene>
<dbReference type="Pfam" id="PF01098">
    <property type="entry name" value="FTSW_RODA_SPOVE"/>
    <property type="match status" value="1"/>
</dbReference>
<comment type="pathway">
    <text evidence="2">Cell wall biogenesis; peptidoglycan biosynthesis.</text>
</comment>
<feature type="transmembrane region" description="Helical" evidence="17">
    <location>
        <begin position="286"/>
        <end position="306"/>
    </location>
</feature>
<keyword evidence="12" id="KW-0131">Cell cycle</keyword>
<evidence type="ECO:0000256" key="16">
    <source>
        <dbReference type="ARBA" id="ARBA00049902"/>
    </source>
</evidence>
<feature type="transmembrane region" description="Helical" evidence="17">
    <location>
        <begin position="179"/>
        <end position="196"/>
    </location>
</feature>
<evidence type="ECO:0000256" key="3">
    <source>
        <dbReference type="ARBA" id="ARBA00022475"/>
    </source>
</evidence>
<keyword evidence="11 17" id="KW-0472">Membrane</keyword>
<feature type="transmembrane region" description="Helical" evidence="17">
    <location>
        <begin position="21"/>
        <end position="44"/>
    </location>
</feature>
<dbReference type="InterPro" id="IPR001182">
    <property type="entry name" value="FtsW/RodA"/>
</dbReference>
<feature type="transmembrane region" description="Helical" evidence="17">
    <location>
        <begin position="89"/>
        <end position="109"/>
    </location>
</feature>
<evidence type="ECO:0000256" key="4">
    <source>
        <dbReference type="ARBA" id="ARBA00022618"/>
    </source>
</evidence>
<sequence length="394" mass="43989">MRDFSVRHRRLRQFSEDEDSSDGVLIFVIITLVLIGIVMVATASVSIGQKEYQQPFWFVTRHVIYLFVGIALSMVVLRIHSKVWYNKGPVLLIIAIILLALVWMPGLGFKANGSSRWLTFGLFNVQPSEIAKLCVLIYLAGYLLRHNEDTRETLAGFIRPLSVIMLVSALLLSEPDMGTTVILFASCMVVMFLAGARITVFAAMFGLIATLFICIAIFTPYMLDRLLLFWDPWQDANDKGYQLTNSLMAFGVGGLFGTGLGSSVQKLLWLPEPHTDFVFAILGEELGLVGTLAVIMLFAVLVWRIYHIAACALEKQMHFEAFLAYGIGTLIGLQAFINMGVNMGLLPTKGLTLPLMSYGGSSLVMTLISLAMILRIDYDVRHDEEHRAPRRRKK</sequence>
<organism evidence="18">
    <name type="scientific">hydrothermal vent metagenome</name>
    <dbReference type="NCBI Taxonomy" id="652676"/>
    <lineage>
        <taxon>unclassified sequences</taxon>
        <taxon>metagenomes</taxon>
        <taxon>ecological metagenomes</taxon>
    </lineage>
</organism>
<dbReference type="PROSITE" id="PS00428">
    <property type="entry name" value="FTSW_RODA_SPOVE"/>
    <property type="match status" value="1"/>
</dbReference>
<comment type="subcellular location">
    <subcellularLocation>
        <location evidence="1">Cell membrane</location>
        <topology evidence="1">Multi-pass membrane protein</topology>
    </subcellularLocation>
</comment>
<evidence type="ECO:0000256" key="6">
    <source>
        <dbReference type="ARBA" id="ARBA00022679"/>
    </source>
</evidence>
<keyword evidence="13" id="KW-0961">Cell wall biogenesis/degradation</keyword>
<keyword evidence="8" id="KW-0133">Cell shape</keyword>
<evidence type="ECO:0000256" key="8">
    <source>
        <dbReference type="ARBA" id="ARBA00022960"/>
    </source>
</evidence>
<evidence type="ECO:0000256" key="1">
    <source>
        <dbReference type="ARBA" id="ARBA00004651"/>
    </source>
</evidence>
<feature type="transmembrane region" description="Helical" evidence="17">
    <location>
        <begin position="203"/>
        <end position="223"/>
    </location>
</feature>
<evidence type="ECO:0000256" key="10">
    <source>
        <dbReference type="ARBA" id="ARBA00022989"/>
    </source>
</evidence>
<dbReference type="GO" id="GO:0008955">
    <property type="term" value="F:peptidoglycan glycosyltransferase activity"/>
    <property type="evidence" value="ECO:0007669"/>
    <property type="project" value="UniProtKB-EC"/>
</dbReference>
<keyword evidence="5" id="KW-0328">Glycosyltransferase</keyword>
<keyword evidence="4 18" id="KW-0132">Cell division</keyword>
<keyword evidence="10 17" id="KW-1133">Transmembrane helix</keyword>
<feature type="transmembrane region" description="Helical" evidence="17">
    <location>
        <begin position="129"/>
        <end position="144"/>
    </location>
</feature>
<comment type="catalytic activity">
    <reaction evidence="16">
        <text>[GlcNAc-(1-&gt;4)-Mur2Ac(oyl-L-Ala-gamma-D-Glu-L-Lys-D-Ala-D-Ala)](n)-di-trans,octa-cis-undecaprenyl diphosphate + beta-D-GlcNAc-(1-&gt;4)-Mur2Ac(oyl-L-Ala-gamma-D-Glu-L-Lys-D-Ala-D-Ala)-di-trans,octa-cis-undecaprenyl diphosphate = [GlcNAc-(1-&gt;4)-Mur2Ac(oyl-L-Ala-gamma-D-Glu-L-Lys-D-Ala-D-Ala)](n+1)-di-trans,octa-cis-undecaprenyl diphosphate + di-trans,octa-cis-undecaprenyl diphosphate + H(+)</text>
        <dbReference type="Rhea" id="RHEA:23708"/>
        <dbReference type="Rhea" id="RHEA-COMP:9602"/>
        <dbReference type="Rhea" id="RHEA-COMP:9603"/>
        <dbReference type="ChEBI" id="CHEBI:15378"/>
        <dbReference type="ChEBI" id="CHEBI:58405"/>
        <dbReference type="ChEBI" id="CHEBI:60033"/>
        <dbReference type="ChEBI" id="CHEBI:78435"/>
        <dbReference type="EC" id="2.4.99.28"/>
    </reaction>
</comment>
<evidence type="ECO:0000313" key="18">
    <source>
        <dbReference type="EMBL" id="VAW72342.1"/>
    </source>
</evidence>
<protein>
    <recommendedName>
        <fullName evidence="15">peptidoglycan glycosyltransferase</fullName>
        <ecNumber evidence="15">2.4.99.28</ecNumber>
    </recommendedName>
    <alternativeName>
        <fullName evidence="14">Peptidoglycan polymerase</fullName>
    </alternativeName>
</protein>
<keyword evidence="3" id="KW-1003">Cell membrane</keyword>
<dbReference type="AlphaFoldDB" id="A0A3B0YAK4"/>
<dbReference type="InterPro" id="IPR018365">
    <property type="entry name" value="Cell_cycle_FtsW-rel_CS"/>
</dbReference>
<dbReference type="GO" id="GO:0008360">
    <property type="term" value="P:regulation of cell shape"/>
    <property type="evidence" value="ECO:0007669"/>
    <property type="project" value="UniProtKB-KW"/>
</dbReference>
<evidence type="ECO:0000256" key="12">
    <source>
        <dbReference type="ARBA" id="ARBA00023306"/>
    </source>
</evidence>
<evidence type="ECO:0000256" key="2">
    <source>
        <dbReference type="ARBA" id="ARBA00004752"/>
    </source>
</evidence>
<evidence type="ECO:0000256" key="17">
    <source>
        <dbReference type="SAM" id="Phobius"/>
    </source>
</evidence>
<dbReference type="GO" id="GO:0051301">
    <property type="term" value="P:cell division"/>
    <property type="evidence" value="ECO:0007669"/>
    <property type="project" value="UniProtKB-KW"/>
</dbReference>
<keyword evidence="9" id="KW-0573">Peptidoglycan synthesis</keyword>
<feature type="transmembrane region" description="Helical" evidence="17">
    <location>
        <begin position="156"/>
        <end position="173"/>
    </location>
</feature>
<evidence type="ECO:0000256" key="15">
    <source>
        <dbReference type="ARBA" id="ARBA00044770"/>
    </source>
</evidence>
<keyword evidence="6" id="KW-0808">Transferase</keyword>
<dbReference type="HAMAP" id="MF_00913">
    <property type="entry name" value="PGT_FtsW_proteobact"/>
    <property type="match status" value="1"/>
</dbReference>
<evidence type="ECO:0000256" key="7">
    <source>
        <dbReference type="ARBA" id="ARBA00022692"/>
    </source>
</evidence>
<evidence type="ECO:0000256" key="11">
    <source>
        <dbReference type="ARBA" id="ARBA00023136"/>
    </source>
</evidence>
<evidence type="ECO:0000256" key="9">
    <source>
        <dbReference type="ARBA" id="ARBA00022984"/>
    </source>
</evidence>
<dbReference type="EMBL" id="UOFL01000036">
    <property type="protein sequence ID" value="VAW72342.1"/>
    <property type="molecule type" value="Genomic_DNA"/>
</dbReference>
<feature type="transmembrane region" description="Helical" evidence="17">
    <location>
        <begin position="56"/>
        <end position="77"/>
    </location>
</feature>
<dbReference type="GO" id="GO:0009252">
    <property type="term" value="P:peptidoglycan biosynthetic process"/>
    <property type="evidence" value="ECO:0007669"/>
    <property type="project" value="UniProtKB-KW"/>
</dbReference>
<proteinExistence type="inferred from homology"/>
<dbReference type="PANTHER" id="PTHR30474:SF2">
    <property type="entry name" value="PEPTIDOGLYCAN GLYCOSYLTRANSFERASE FTSW-RELATED"/>
    <property type="match status" value="1"/>
</dbReference>
<dbReference type="GO" id="GO:0005886">
    <property type="term" value="C:plasma membrane"/>
    <property type="evidence" value="ECO:0007669"/>
    <property type="project" value="UniProtKB-SubCell"/>
</dbReference>
<evidence type="ECO:0000256" key="14">
    <source>
        <dbReference type="ARBA" id="ARBA00032370"/>
    </source>
</evidence>
<keyword evidence="7 17" id="KW-0812">Transmembrane</keyword>
<feature type="transmembrane region" description="Helical" evidence="17">
    <location>
        <begin position="318"/>
        <end position="337"/>
    </location>
</feature>
<dbReference type="InterPro" id="IPR013437">
    <property type="entry name" value="FtsW"/>
</dbReference>
<dbReference type="GO" id="GO:0032153">
    <property type="term" value="C:cell division site"/>
    <property type="evidence" value="ECO:0007669"/>
    <property type="project" value="TreeGrafter"/>
</dbReference>
<feature type="transmembrane region" description="Helical" evidence="17">
    <location>
        <begin position="357"/>
        <end position="378"/>
    </location>
</feature>
<dbReference type="PANTHER" id="PTHR30474">
    <property type="entry name" value="CELL CYCLE PROTEIN"/>
    <property type="match status" value="1"/>
</dbReference>
<evidence type="ECO:0000256" key="5">
    <source>
        <dbReference type="ARBA" id="ARBA00022676"/>
    </source>
</evidence>
<evidence type="ECO:0000256" key="13">
    <source>
        <dbReference type="ARBA" id="ARBA00023316"/>
    </source>
</evidence>
<dbReference type="NCBIfam" id="TIGR02614">
    <property type="entry name" value="ftsW"/>
    <property type="match status" value="1"/>
</dbReference>
<accession>A0A3B0YAK4</accession>